<evidence type="ECO:0000313" key="2">
    <source>
        <dbReference type="EMBL" id="KAK0743920.1"/>
    </source>
</evidence>
<dbReference type="Proteomes" id="UP001172155">
    <property type="component" value="Unassembled WGS sequence"/>
</dbReference>
<protein>
    <submittedName>
        <fullName evidence="2">Uncharacterized protein</fullName>
    </submittedName>
</protein>
<feature type="region of interest" description="Disordered" evidence="1">
    <location>
        <begin position="191"/>
        <end position="215"/>
    </location>
</feature>
<reference evidence="2" key="1">
    <citation type="submission" date="2023-06" db="EMBL/GenBank/DDBJ databases">
        <title>Genome-scale phylogeny and comparative genomics of the fungal order Sordariales.</title>
        <authorList>
            <consortium name="Lawrence Berkeley National Laboratory"/>
            <person name="Hensen N."/>
            <person name="Bonometti L."/>
            <person name="Westerberg I."/>
            <person name="Brannstrom I.O."/>
            <person name="Guillou S."/>
            <person name="Cros-Aarteil S."/>
            <person name="Calhoun S."/>
            <person name="Haridas S."/>
            <person name="Kuo A."/>
            <person name="Mondo S."/>
            <person name="Pangilinan J."/>
            <person name="Riley R."/>
            <person name="LaButti K."/>
            <person name="Andreopoulos B."/>
            <person name="Lipzen A."/>
            <person name="Chen C."/>
            <person name="Yanf M."/>
            <person name="Daum C."/>
            <person name="Ng V."/>
            <person name="Clum A."/>
            <person name="Steindorff A."/>
            <person name="Ohm R."/>
            <person name="Martin F."/>
            <person name="Silar P."/>
            <person name="Natvig D."/>
            <person name="Lalanne C."/>
            <person name="Gautier V."/>
            <person name="Ament-velasquez S.L."/>
            <person name="Kruys A."/>
            <person name="Hutchinson M.I."/>
            <person name="Powell A.J."/>
            <person name="Barry K."/>
            <person name="Miller A.N."/>
            <person name="Grigoriev I.V."/>
            <person name="Debuchy R."/>
            <person name="Gladieux P."/>
            <person name="Thoren M.H."/>
            <person name="Johannesson H."/>
        </authorList>
    </citation>
    <scope>NUCLEOTIDE SEQUENCE</scope>
    <source>
        <strain evidence="2">SMH3187-1</strain>
    </source>
</reference>
<gene>
    <name evidence="2" type="ORF">B0T18DRAFT_193128</name>
</gene>
<dbReference type="AlphaFoldDB" id="A0AA40ER18"/>
<evidence type="ECO:0000313" key="3">
    <source>
        <dbReference type="Proteomes" id="UP001172155"/>
    </source>
</evidence>
<dbReference type="EMBL" id="JAUKUD010000005">
    <property type="protein sequence ID" value="KAK0743920.1"/>
    <property type="molecule type" value="Genomic_DNA"/>
</dbReference>
<keyword evidence="3" id="KW-1185">Reference proteome</keyword>
<feature type="compositionally biased region" description="Basic and acidic residues" evidence="1">
    <location>
        <begin position="62"/>
        <end position="78"/>
    </location>
</feature>
<comment type="caution">
    <text evidence="2">The sequence shown here is derived from an EMBL/GenBank/DDBJ whole genome shotgun (WGS) entry which is preliminary data.</text>
</comment>
<accession>A0AA40ER18</accession>
<organism evidence="2 3">
    <name type="scientific">Schizothecium vesticola</name>
    <dbReference type="NCBI Taxonomy" id="314040"/>
    <lineage>
        <taxon>Eukaryota</taxon>
        <taxon>Fungi</taxon>
        <taxon>Dikarya</taxon>
        <taxon>Ascomycota</taxon>
        <taxon>Pezizomycotina</taxon>
        <taxon>Sordariomycetes</taxon>
        <taxon>Sordariomycetidae</taxon>
        <taxon>Sordariales</taxon>
        <taxon>Schizotheciaceae</taxon>
        <taxon>Schizothecium</taxon>
    </lineage>
</organism>
<feature type="region of interest" description="Disordered" evidence="1">
    <location>
        <begin position="49"/>
        <end position="131"/>
    </location>
</feature>
<evidence type="ECO:0000256" key="1">
    <source>
        <dbReference type="SAM" id="MobiDB-lite"/>
    </source>
</evidence>
<sequence>MSRQDHSLLGIGAWAGEELNHRRHQHLAPHFPQASEVLQTTRVVDATETLPLRLRSGPPKTPFDKKAVQGAPRTEEAAARTAQPRNKRVPRGQSPSTSLRRSPEKVLKKKSPPKPSVNSSSVKTIKQDADKQRKCAGWHHWARIGPSALSSSPCPSWLTTVQGPGRQHRLLLLAVDDWGFGKGTWGLAMRGKPGSVSQETDHQLVLGPKLDREPG</sequence>
<proteinExistence type="predicted"/>
<name>A0AA40ER18_9PEZI</name>